<keyword evidence="5" id="KW-1185">Reference proteome</keyword>
<evidence type="ECO:0000256" key="2">
    <source>
        <dbReference type="SAM" id="MobiDB-lite"/>
    </source>
</evidence>
<feature type="domain" description="MucBP" evidence="3">
    <location>
        <begin position="47"/>
        <end position="102"/>
    </location>
</feature>
<dbReference type="Gene3D" id="3.10.20.320">
    <property type="entry name" value="Putative peptidoglycan bound protein (lpxtg motif)"/>
    <property type="match status" value="1"/>
</dbReference>
<dbReference type="InterPro" id="IPR009459">
    <property type="entry name" value="MucBP_dom"/>
</dbReference>
<keyword evidence="1" id="KW-0677">Repeat</keyword>
<accession>A0ABW4BJB3</accession>
<protein>
    <submittedName>
        <fullName evidence="4">MucBP domain-containing protein</fullName>
    </submittedName>
</protein>
<gene>
    <name evidence="4" type="ORF">ACFQ41_12680</name>
</gene>
<dbReference type="Pfam" id="PF06458">
    <property type="entry name" value="MucBP"/>
    <property type="match status" value="2"/>
</dbReference>
<feature type="domain" description="MucBP" evidence="3">
    <location>
        <begin position="145"/>
        <end position="184"/>
    </location>
</feature>
<evidence type="ECO:0000256" key="1">
    <source>
        <dbReference type="ARBA" id="ARBA00022737"/>
    </source>
</evidence>
<feature type="compositionally biased region" description="Pro residues" evidence="2">
    <location>
        <begin position="118"/>
        <end position="130"/>
    </location>
</feature>
<feature type="region of interest" description="Disordered" evidence="2">
    <location>
        <begin position="114"/>
        <end position="133"/>
    </location>
</feature>
<evidence type="ECO:0000313" key="5">
    <source>
        <dbReference type="Proteomes" id="UP001597199"/>
    </source>
</evidence>
<organism evidence="4 5">
    <name type="scientific">Lacticaseibacillus suilingensis</name>
    <dbReference type="NCBI Taxonomy" id="2799577"/>
    <lineage>
        <taxon>Bacteria</taxon>
        <taxon>Bacillati</taxon>
        <taxon>Bacillota</taxon>
        <taxon>Bacilli</taxon>
        <taxon>Lactobacillales</taxon>
        <taxon>Lactobacillaceae</taxon>
        <taxon>Lacticaseibacillus</taxon>
    </lineage>
</organism>
<comment type="caution">
    <text evidence="4">The sequence shown here is derived from an EMBL/GenBank/DDBJ whole genome shotgun (WGS) entry which is preliminary data.</text>
</comment>
<sequence>MSDTHLALTHLILLTATTVGLVWAGTPAAKIVHAEGPTTPTTQASATIRYVDDSTGQILKSVQVAGTLGSSATYQVAPPAGYTVRGGYQTVTFRFTSTRPGTMTFHLVKQAPVSQPQAKPPVTPKAPAPAAPAKAQPVKAKAMLAYVDAATGKVLGYLPLNGIVGQSITVTLHAPAGYTINGKTTFTYHFTKADAGQISIQVSKPGTPAPAPVAHGLITVRFIDLLTGKVFYQHCLQGVVGQPLAYHATDGLKHIPAGLQLAADATTQGHHFTAATQHVDVYVTAKEPAAAPAETEQPQQPKVVMPKAIVLSRPALGKGPDGQDQASAELAAFFVSLSGKINFGLRG</sequence>
<dbReference type="EMBL" id="JBHTOA010000048">
    <property type="protein sequence ID" value="MFD1400166.1"/>
    <property type="molecule type" value="Genomic_DNA"/>
</dbReference>
<evidence type="ECO:0000259" key="3">
    <source>
        <dbReference type="Pfam" id="PF06458"/>
    </source>
</evidence>
<proteinExistence type="predicted"/>
<evidence type="ECO:0000313" key="4">
    <source>
        <dbReference type="EMBL" id="MFD1400166.1"/>
    </source>
</evidence>
<dbReference type="RefSeq" id="WP_204118334.1">
    <property type="nucleotide sequence ID" value="NZ_BOLV01000004.1"/>
</dbReference>
<dbReference type="Proteomes" id="UP001597199">
    <property type="component" value="Unassembled WGS sequence"/>
</dbReference>
<name>A0ABW4BJB3_9LACO</name>
<reference evidence="5" key="1">
    <citation type="journal article" date="2019" name="Int. J. Syst. Evol. Microbiol.">
        <title>The Global Catalogue of Microorganisms (GCM) 10K type strain sequencing project: providing services to taxonomists for standard genome sequencing and annotation.</title>
        <authorList>
            <consortium name="The Broad Institute Genomics Platform"/>
            <consortium name="The Broad Institute Genome Sequencing Center for Infectious Disease"/>
            <person name="Wu L."/>
            <person name="Ma J."/>
        </authorList>
    </citation>
    <scope>NUCLEOTIDE SEQUENCE [LARGE SCALE GENOMIC DNA]</scope>
    <source>
        <strain evidence="5">CCM 9110</strain>
    </source>
</reference>